<evidence type="ECO:0000259" key="3">
    <source>
        <dbReference type="Pfam" id="PF00534"/>
    </source>
</evidence>
<reference evidence="4 5" key="2">
    <citation type="submission" date="2018-06" db="EMBL/GenBank/DDBJ databases">
        <title>Metagenomic assembly of (sub)arctic Cyanobacteria and their associated microbiome from non-axenic cultures.</title>
        <authorList>
            <person name="Baurain D."/>
        </authorList>
    </citation>
    <scope>NUCLEOTIDE SEQUENCE [LARGE SCALE GENOMIC DNA]</scope>
    <source>
        <strain evidence="4">ULC129bin1</strain>
    </source>
</reference>
<dbReference type="PANTHER" id="PTHR12526">
    <property type="entry name" value="GLYCOSYLTRANSFERASE"/>
    <property type="match status" value="1"/>
</dbReference>
<evidence type="ECO:0000256" key="2">
    <source>
        <dbReference type="ARBA" id="ARBA00022679"/>
    </source>
</evidence>
<evidence type="ECO:0000313" key="4">
    <source>
        <dbReference type="EMBL" id="PZO23491.1"/>
    </source>
</evidence>
<reference evidence="5" key="1">
    <citation type="submission" date="2018-04" db="EMBL/GenBank/DDBJ databases">
        <authorList>
            <person name="Cornet L."/>
        </authorList>
    </citation>
    <scope>NUCLEOTIDE SEQUENCE [LARGE SCALE GENOMIC DNA]</scope>
</reference>
<dbReference type="CDD" id="cd03801">
    <property type="entry name" value="GT4_PimA-like"/>
    <property type="match status" value="1"/>
</dbReference>
<feature type="domain" description="Glycosyl transferase family 1" evidence="3">
    <location>
        <begin position="203"/>
        <end position="347"/>
    </location>
</feature>
<keyword evidence="2 4" id="KW-0808">Transferase</keyword>
<dbReference type="InterPro" id="IPR001296">
    <property type="entry name" value="Glyco_trans_1"/>
</dbReference>
<dbReference type="Proteomes" id="UP000249354">
    <property type="component" value="Unassembled WGS sequence"/>
</dbReference>
<dbReference type="PANTHER" id="PTHR12526:SF510">
    <property type="entry name" value="D-INOSITOL 3-PHOSPHATE GLYCOSYLTRANSFERASE"/>
    <property type="match status" value="1"/>
</dbReference>
<accession>A0A2W4WHA7</accession>
<dbReference type="EMBL" id="QBMC01000001">
    <property type="protein sequence ID" value="PZO23491.1"/>
    <property type="molecule type" value="Genomic_DNA"/>
</dbReference>
<evidence type="ECO:0000313" key="5">
    <source>
        <dbReference type="Proteomes" id="UP000249354"/>
    </source>
</evidence>
<dbReference type="SUPFAM" id="SSF53756">
    <property type="entry name" value="UDP-Glycosyltransferase/glycogen phosphorylase"/>
    <property type="match status" value="1"/>
</dbReference>
<sequence>MKHAFVFIEVFGCEGGIQSYIQDVLGAYAQLAKAADHSMIADVFLLRDEPIHSDLKDDCFNYHYFKNEAAAETNNRSMTGRIRLTLALATYLITHRPAHVYCGHINLAPMVGKLCRTFKIPYTVLTYGKEVWDTLPTKDQKALAAAERVWTISRYSRDLACQANSIPANKFDMLPCVVDGTVFTPGSPPAELIERYQLQGSRVLTTVARLWKGDIYKGVDVTIRALPTITNAFPNVKYVVIGRGDDQPRLAQLAADLGVANQVIFAGFVPDEALIDHYRLADVYVMPSKEGFGIVYLEAMACGIPVIAGDDDGSADPLQDGQVGWQVPHRDPEQVAIACIEALSGTDQRCEGDWLRQQTLAHFSAPALVTRLRELLNIGEDAIQPLTTRTDTTAKSGR</sequence>
<dbReference type="GO" id="GO:0016757">
    <property type="term" value="F:glycosyltransferase activity"/>
    <property type="evidence" value="ECO:0007669"/>
    <property type="project" value="UniProtKB-KW"/>
</dbReference>
<dbReference type="Pfam" id="PF00534">
    <property type="entry name" value="Glycos_transf_1"/>
    <property type="match status" value="1"/>
</dbReference>
<dbReference type="Gene3D" id="3.40.50.2000">
    <property type="entry name" value="Glycogen Phosphorylase B"/>
    <property type="match status" value="2"/>
</dbReference>
<evidence type="ECO:0000256" key="1">
    <source>
        <dbReference type="ARBA" id="ARBA00022676"/>
    </source>
</evidence>
<dbReference type="AlphaFoldDB" id="A0A2W4WHA7"/>
<keyword evidence="1" id="KW-0328">Glycosyltransferase</keyword>
<name>A0A2W4WHA7_9CYAN</name>
<gene>
    <name evidence="4" type="ORF">DCF25_00190</name>
</gene>
<protein>
    <submittedName>
        <fullName evidence="4">Glycosyl transferase group 1</fullName>
    </submittedName>
</protein>
<comment type="caution">
    <text evidence="4">The sequence shown here is derived from an EMBL/GenBank/DDBJ whole genome shotgun (WGS) entry which is preliminary data.</text>
</comment>
<proteinExistence type="predicted"/>
<organism evidence="4 5">
    <name type="scientific">Leptolyngbya foveolarum</name>
    <dbReference type="NCBI Taxonomy" id="47253"/>
    <lineage>
        <taxon>Bacteria</taxon>
        <taxon>Bacillati</taxon>
        <taxon>Cyanobacteriota</taxon>
        <taxon>Cyanophyceae</taxon>
        <taxon>Leptolyngbyales</taxon>
        <taxon>Leptolyngbyaceae</taxon>
        <taxon>Leptolyngbya group</taxon>
        <taxon>Leptolyngbya</taxon>
    </lineage>
</organism>